<dbReference type="PANTHER" id="PTHR31391:SF144">
    <property type="entry name" value="TF-B3 DOMAIN-CONTAINING PROTEIN"/>
    <property type="match status" value="1"/>
</dbReference>
<dbReference type="EnsemblPlants" id="TraesCS5B02G441500.1">
    <property type="protein sequence ID" value="TraesCS5B02G441500.1"/>
    <property type="gene ID" value="TraesCS5B02G441500"/>
</dbReference>
<evidence type="ECO:0000313" key="8">
    <source>
        <dbReference type="Proteomes" id="UP000019116"/>
    </source>
</evidence>
<dbReference type="SMR" id="A0A3B6LV34"/>
<dbReference type="GO" id="GO:0005634">
    <property type="term" value="C:nucleus"/>
    <property type="evidence" value="ECO:0007669"/>
    <property type="project" value="UniProtKB-SubCell"/>
</dbReference>
<dbReference type="Pfam" id="PF02362">
    <property type="entry name" value="B3"/>
    <property type="match status" value="3"/>
</dbReference>
<feature type="domain" description="TF-B3" evidence="6">
    <location>
        <begin position="416"/>
        <end position="508"/>
    </location>
</feature>
<accession>A0A3B6LV34</accession>
<evidence type="ECO:0000259" key="6">
    <source>
        <dbReference type="PROSITE" id="PS50863"/>
    </source>
</evidence>
<keyword evidence="4" id="KW-0804">Transcription</keyword>
<dbReference type="InterPro" id="IPR003340">
    <property type="entry name" value="B3_DNA-bd"/>
</dbReference>
<feature type="domain" description="TF-B3" evidence="6">
    <location>
        <begin position="171"/>
        <end position="264"/>
    </location>
</feature>
<dbReference type="PROSITE" id="PS50863">
    <property type="entry name" value="B3"/>
    <property type="match status" value="3"/>
</dbReference>
<evidence type="ECO:0000256" key="1">
    <source>
        <dbReference type="ARBA" id="ARBA00004123"/>
    </source>
</evidence>
<protein>
    <recommendedName>
        <fullName evidence="6">TF-B3 domain-containing protein</fullName>
    </recommendedName>
</protein>
<keyword evidence="3" id="KW-0238">DNA-binding</keyword>
<reference evidence="7" key="2">
    <citation type="submission" date="2018-10" db="UniProtKB">
        <authorList>
            <consortium name="EnsemblPlants"/>
        </authorList>
    </citation>
    <scope>IDENTIFICATION</scope>
</reference>
<dbReference type="GeneID" id="123117194"/>
<dbReference type="OMA" id="WFRENSC"/>
<evidence type="ECO:0000256" key="3">
    <source>
        <dbReference type="ARBA" id="ARBA00023125"/>
    </source>
</evidence>
<dbReference type="Gramene" id="TraesCS5B02G441500.1">
    <property type="protein sequence ID" value="TraesCS5B02G441500.1"/>
    <property type="gene ID" value="TraesCS5B02G441500"/>
</dbReference>
<gene>
    <name evidence="7" type="primary">LOC123117194</name>
</gene>
<dbReference type="SUPFAM" id="SSF101936">
    <property type="entry name" value="DNA-binding pseudobarrel domain"/>
    <property type="match status" value="3"/>
</dbReference>
<dbReference type="STRING" id="4565.A0A3B6LV34"/>
<name>A0A3B6LV34_WHEAT</name>
<keyword evidence="2" id="KW-0805">Transcription regulation</keyword>
<keyword evidence="5" id="KW-0539">Nucleus</keyword>
<reference evidence="7" key="1">
    <citation type="submission" date="2018-08" db="EMBL/GenBank/DDBJ databases">
        <authorList>
            <person name="Rossello M."/>
        </authorList>
    </citation>
    <scope>NUCLEOTIDE SEQUENCE [LARGE SCALE GENOMIC DNA]</scope>
    <source>
        <strain evidence="7">cv. Chinese Spring</strain>
    </source>
</reference>
<keyword evidence="8" id="KW-1185">Reference proteome</keyword>
<dbReference type="RefSeq" id="XP_044393949.1">
    <property type="nucleotide sequence ID" value="XM_044538014.1"/>
</dbReference>
<dbReference type="InterPro" id="IPR015300">
    <property type="entry name" value="DNA-bd_pseudobarrel_sf"/>
</dbReference>
<comment type="subcellular location">
    <subcellularLocation>
        <location evidence="1">Nucleus</location>
    </subcellularLocation>
</comment>
<feature type="domain" description="TF-B3" evidence="6">
    <location>
        <begin position="23"/>
        <end position="116"/>
    </location>
</feature>
<evidence type="ECO:0000256" key="5">
    <source>
        <dbReference type="ARBA" id="ARBA00023242"/>
    </source>
</evidence>
<dbReference type="SMART" id="SM01019">
    <property type="entry name" value="B3"/>
    <property type="match status" value="3"/>
</dbReference>
<proteinExistence type="predicted"/>
<dbReference type="Gene3D" id="2.40.330.10">
    <property type="entry name" value="DNA-binding pseudobarrel domain"/>
    <property type="match status" value="3"/>
</dbReference>
<dbReference type="GO" id="GO:0003677">
    <property type="term" value="F:DNA binding"/>
    <property type="evidence" value="ECO:0007669"/>
    <property type="project" value="UniProtKB-KW"/>
</dbReference>
<sequence>MDTSFESCKLRDEQHYKNLDDENQYFLVLILGDFQDATIIPKDVVPHFKGEIPGEIKLETRNGYTHTIVVAKNQEKHVLTVGWRQFVESYDLQEDDSLIFRYKGNSQFSVMIFDKLGPEKAFSVVLDPFLPQVQDRCNEAHEIGHSQKMEVPPKRRKSRIEYHYANLDDEKKFFLVLMMDNFQHEMIIPEGFVQCFKGEFPREMILETQNRCIYEIGVAKNNEKLVLTVGWGKFVDTFGLEMGDAIVFRYNGNSQFNVIMFDELGCEKASSVFLDPFPPPVQKRCTSATDTVKSYNFHPQPIQMVLPESPPTKRGAIQTQSFSTMKGMPMESPRLQMERDKSCQDNDTVIKDDVPSEEVREVTGSDCIVWKKVRSSFQKEQLKGRYITTHKSRLTSPQKEVVKQKVQSIQPEIPFFVAVMRKCNVVLGFFLVFPKRYAKAYLKEKRHLSLQVMGKEWPVWFRENSCDKRLGNGWKRFVEDNKLKMGDMCLFQLLRDERTMEVHIIPAANDATYRAGLQNGADREAAFRGGAPTHHTDGARDPDTRLLRITKTEAVEDDVCCP</sequence>
<organism evidence="7">
    <name type="scientific">Triticum aestivum</name>
    <name type="common">Wheat</name>
    <dbReference type="NCBI Taxonomy" id="4565"/>
    <lineage>
        <taxon>Eukaryota</taxon>
        <taxon>Viridiplantae</taxon>
        <taxon>Streptophyta</taxon>
        <taxon>Embryophyta</taxon>
        <taxon>Tracheophyta</taxon>
        <taxon>Spermatophyta</taxon>
        <taxon>Magnoliopsida</taxon>
        <taxon>Liliopsida</taxon>
        <taxon>Poales</taxon>
        <taxon>Poaceae</taxon>
        <taxon>BOP clade</taxon>
        <taxon>Pooideae</taxon>
        <taxon>Triticodae</taxon>
        <taxon>Triticeae</taxon>
        <taxon>Triticinae</taxon>
        <taxon>Triticum</taxon>
    </lineage>
</organism>
<dbReference type="CDD" id="cd10017">
    <property type="entry name" value="B3_DNA"/>
    <property type="match status" value="3"/>
</dbReference>
<evidence type="ECO:0000256" key="2">
    <source>
        <dbReference type="ARBA" id="ARBA00023015"/>
    </source>
</evidence>
<dbReference type="PANTHER" id="PTHR31391">
    <property type="entry name" value="B3 DOMAIN-CONTAINING PROTEIN OS11G0197600-RELATED"/>
    <property type="match status" value="1"/>
</dbReference>
<dbReference type="Gramene" id="TraesCS5B03G1085100.1">
    <property type="protein sequence ID" value="TraesCS5B03G1085100.1.CDS"/>
    <property type="gene ID" value="TraesCS5B03G1085100"/>
</dbReference>
<dbReference type="OrthoDB" id="1666376at2759"/>
<dbReference type="InterPro" id="IPR044837">
    <property type="entry name" value="REM16-like"/>
</dbReference>
<dbReference type="AlphaFoldDB" id="A0A3B6LV34"/>
<evidence type="ECO:0000256" key="4">
    <source>
        <dbReference type="ARBA" id="ARBA00023163"/>
    </source>
</evidence>
<dbReference type="Proteomes" id="UP000019116">
    <property type="component" value="Chromosome 5B"/>
</dbReference>
<evidence type="ECO:0000313" key="7">
    <source>
        <dbReference type="EnsemblPlants" id="TraesCS5B02G441500.1"/>
    </source>
</evidence>